<sequence length="155" mass="17246">MNKKSGTSKDAADKLVRGIKRKTRKQYSAEEKIRIVLAGLRGEESIAALWRREGIAESLYYSWSKEFLEAGKNRLAGDTARQATAPEVKELWSEALALKEVVAELTLENRLLKKTYGPSRLQEVSVGADCGLQKRIRHVGQLAAAKMEIRALCSS</sequence>
<dbReference type="GO" id="GO:0006313">
    <property type="term" value="P:DNA transposition"/>
    <property type="evidence" value="ECO:0007669"/>
    <property type="project" value="InterPro"/>
</dbReference>
<dbReference type="Gene3D" id="1.10.10.10">
    <property type="entry name" value="Winged helix-like DNA-binding domain superfamily/Winged helix DNA-binding domain"/>
    <property type="match status" value="1"/>
</dbReference>
<name>A0A1H5XTG2_9RHOB</name>
<dbReference type="PANTHER" id="PTHR33609">
    <property type="entry name" value="LOW CALCIUM RESPONSE LOCUS PROTEIN S"/>
    <property type="match status" value="1"/>
</dbReference>
<dbReference type="InterPro" id="IPR052546">
    <property type="entry name" value="Transposase_8_domain"/>
</dbReference>
<dbReference type="InterPro" id="IPR010921">
    <property type="entry name" value="Trp_repressor/repl_initiator"/>
</dbReference>
<dbReference type="GO" id="GO:0043565">
    <property type="term" value="F:sequence-specific DNA binding"/>
    <property type="evidence" value="ECO:0007669"/>
    <property type="project" value="InterPro"/>
</dbReference>
<dbReference type="Proteomes" id="UP000236742">
    <property type="component" value="Unassembled WGS sequence"/>
</dbReference>
<dbReference type="EMBL" id="FNVD01000012">
    <property type="protein sequence ID" value="SEG14943.1"/>
    <property type="molecule type" value="Genomic_DNA"/>
</dbReference>
<evidence type="ECO:0000313" key="2">
    <source>
        <dbReference type="Proteomes" id="UP000236742"/>
    </source>
</evidence>
<reference evidence="2" key="1">
    <citation type="submission" date="2016-10" db="EMBL/GenBank/DDBJ databases">
        <authorList>
            <person name="Varghese N."/>
            <person name="Submissions S."/>
        </authorList>
    </citation>
    <scope>NUCLEOTIDE SEQUENCE [LARGE SCALE GENOMIC DNA]</scope>
    <source>
        <strain evidence="2">DSM 23413</strain>
    </source>
</reference>
<dbReference type="InterPro" id="IPR002514">
    <property type="entry name" value="Transposase_8"/>
</dbReference>
<accession>A0A1H5XTG2</accession>
<dbReference type="GO" id="GO:0004803">
    <property type="term" value="F:transposase activity"/>
    <property type="evidence" value="ECO:0007669"/>
    <property type="project" value="InterPro"/>
</dbReference>
<dbReference type="InterPro" id="IPR036388">
    <property type="entry name" value="WH-like_DNA-bd_sf"/>
</dbReference>
<gene>
    <name evidence="1" type="ORF">SAMN05421751_11285</name>
</gene>
<evidence type="ECO:0000313" key="1">
    <source>
        <dbReference type="EMBL" id="SEG14943.1"/>
    </source>
</evidence>
<keyword evidence="2" id="KW-1185">Reference proteome</keyword>
<dbReference type="SUPFAM" id="SSF48295">
    <property type="entry name" value="TrpR-like"/>
    <property type="match status" value="1"/>
</dbReference>
<organism evidence="1 2">
    <name type="scientific">Jhaorihella thermophila</name>
    <dbReference type="NCBI Taxonomy" id="488547"/>
    <lineage>
        <taxon>Bacteria</taxon>
        <taxon>Pseudomonadati</taxon>
        <taxon>Pseudomonadota</taxon>
        <taxon>Alphaproteobacteria</taxon>
        <taxon>Rhodobacterales</taxon>
        <taxon>Paracoccaceae</taxon>
        <taxon>Jhaorihella</taxon>
    </lineage>
</organism>
<dbReference type="PANTHER" id="PTHR33609:SF1">
    <property type="entry name" value="TRANSPOSASE"/>
    <property type="match status" value="1"/>
</dbReference>
<proteinExistence type="predicted"/>
<dbReference type="AlphaFoldDB" id="A0A1H5XTG2"/>
<protein>
    <submittedName>
        <fullName evidence="1">Transposase</fullName>
    </submittedName>
</protein>
<dbReference type="Pfam" id="PF01527">
    <property type="entry name" value="HTH_Tnp_1"/>
    <property type="match status" value="1"/>
</dbReference>